<gene>
    <name evidence="2" type="ORF">JYU34_004283</name>
</gene>
<reference evidence="2 3" key="1">
    <citation type="submission" date="2021-06" db="EMBL/GenBank/DDBJ databases">
        <title>A haploid diamondback moth (Plutella xylostella L.) genome assembly resolves 31 chromosomes and identifies a diamide resistance mutation.</title>
        <authorList>
            <person name="Ward C.M."/>
            <person name="Perry K.D."/>
            <person name="Baker G."/>
            <person name="Powis K."/>
            <person name="Heckel D.G."/>
            <person name="Baxter S.W."/>
        </authorList>
    </citation>
    <scope>NUCLEOTIDE SEQUENCE [LARGE SCALE GENOMIC DNA]</scope>
    <source>
        <strain evidence="2 3">LV</strain>
        <tissue evidence="2">Single pupa</tissue>
    </source>
</reference>
<proteinExistence type="predicted"/>
<accession>A0ABQ7QXK6</accession>
<feature type="signal peptide" evidence="1">
    <location>
        <begin position="1"/>
        <end position="17"/>
    </location>
</feature>
<sequence length="271" mass="30380">MKIAGVFLFLALTGVSAQIGLLKTALRVKWGIPLVDKEFFIDIPREEADIKKEGWAQVDRPDTHLPSLKLYCPDGDYTVCTMYDDTGFIAGIQVAMQVNKLKKNPTPMDRLGFLKWTAPDGFEYWTNQQYFISEESLNKSAVERIASRSEDTLQEGAVWVRDLDGSLLRVASTQSGIQQQGVFEKQACIVSMGDHYYKNLKQDDTCDAIYPWFMTVNDGNLVASGMLIIGELPEVPEGMRVWFEHPSVPMSAKETARLRTPAGCEEDGTTH</sequence>
<evidence type="ECO:0000256" key="1">
    <source>
        <dbReference type="SAM" id="SignalP"/>
    </source>
</evidence>
<keyword evidence="3" id="KW-1185">Reference proteome</keyword>
<evidence type="ECO:0000313" key="2">
    <source>
        <dbReference type="EMBL" id="KAG7309783.1"/>
    </source>
</evidence>
<protein>
    <submittedName>
        <fullName evidence="2">Uncharacterized protein</fullName>
    </submittedName>
</protein>
<dbReference type="Proteomes" id="UP000823941">
    <property type="component" value="Chromosome 6"/>
</dbReference>
<evidence type="ECO:0000313" key="3">
    <source>
        <dbReference type="Proteomes" id="UP000823941"/>
    </source>
</evidence>
<name>A0ABQ7QXK6_PLUXY</name>
<organism evidence="2 3">
    <name type="scientific">Plutella xylostella</name>
    <name type="common">Diamondback moth</name>
    <name type="synonym">Plutella maculipennis</name>
    <dbReference type="NCBI Taxonomy" id="51655"/>
    <lineage>
        <taxon>Eukaryota</taxon>
        <taxon>Metazoa</taxon>
        <taxon>Ecdysozoa</taxon>
        <taxon>Arthropoda</taxon>
        <taxon>Hexapoda</taxon>
        <taxon>Insecta</taxon>
        <taxon>Pterygota</taxon>
        <taxon>Neoptera</taxon>
        <taxon>Endopterygota</taxon>
        <taxon>Lepidoptera</taxon>
        <taxon>Glossata</taxon>
        <taxon>Ditrysia</taxon>
        <taxon>Yponomeutoidea</taxon>
        <taxon>Plutellidae</taxon>
        <taxon>Plutella</taxon>
    </lineage>
</organism>
<keyword evidence="1" id="KW-0732">Signal</keyword>
<feature type="chain" id="PRO_5047325118" evidence="1">
    <location>
        <begin position="18"/>
        <end position="271"/>
    </location>
</feature>
<comment type="caution">
    <text evidence="2">The sequence shown here is derived from an EMBL/GenBank/DDBJ whole genome shotgun (WGS) entry which is preliminary data.</text>
</comment>
<dbReference type="EMBL" id="JAHIBW010000006">
    <property type="protein sequence ID" value="KAG7309783.1"/>
    <property type="molecule type" value="Genomic_DNA"/>
</dbReference>